<organism evidence="1 2">
    <name type="scientific">Maribacter cobaltidurans</name>
    <dbReference type="NCBI Taxonomy" id="1178778"/>
    <lineage>
        <taxon>Bacteria</taxon>
        <taxon>Pseudomonadati</taxon>
        <taxon>Bacteroidota</taxon>
        <taxon>Flavobacteriia</taxon>
        <taxon>Flavobacteriales</taxon>
        <taxon>Flavobacteriaceae</taxon>
        <taxon>Maribacter</taxon>
    </lineage>
</organism>
<dbReference type="InterPro" id="IPR032168">
    <property type="entry name" value="DUF5004"/>
</dbReference>
<dbReference type="Proteomes" id="UP000215244">
    <property type="component" value="Chromosome"/>
</dbReference>
<name>A0A223V7V7_9FLAO</name>
<evidence type="ECO:0000313" key="1">
    <source>
        <dbReference type="EMBL" id="ASV31376.1"/>
    </source>
</evidence>
<accession>A0A223V7V7</accession>
<keyword evidence="2" id="KW-1185">Reference proteome</keyword>
<dbReference type="Pfam" id="PF16395">
    <property type="entry name" value="DUF5004"/>
    <property type="match status" value="1"/>
</dbReference>
<dbReference type="RefSeq" id="WP_094997986.1">
    <property type="nucleotide sequence ID" value="NZ_BMJL01000004.1"/>
</dbReference>
<dbReference type="KEGG" id="marb:CJ263_14775"/>
<dbReference type="AlphaFoldDB" id="A0A223V7V7"/>
<gene>
    <name evidence="1" type="ORF">CJ263_14775</name>
</gene>
<sequence length="175" mass="19942">MRMHRIFTIGLTLLGLTFYNCAQTEDPIECPAQFTGELQETEIKLKGEWTLVALVSDTEVDLTNDFTDNPEFDMFAQYSDCAKDATFNFFENRTYAYEVGYRVEGCARNNTTGTWKLDTNDLFLVVACGSLTSEVSFNESNSRFEYTNTVDIQEVNGLVTRADVTYTYEKVEVEP</sequence>
<dbReference type="EMBL" id="CP022957">
    <property type="protein sequence ID" value="ASV31376.1"/>
    <property type="molecule type" value="Genomic_DNA"/>
</dbReference>
<evidence type="ECO:0000313" key="2">
    <source>
        <dbReference type="Proteomes" id="UP000215244"/>
    </source>
</evidence>
<dbReference type="OrthoDB" id="1447101at2"/>
<proteinExistence type="predicted"/>
<protein>
    <submittedName>
        <fullName evidence="1">Uncharacterized protein</fullName>
    </submittedName>
</protein>
<reference evidence="1 2" key="1">
    <citation type="submission" date="2017-08" db="EMBL/GenBank/DDBJ databases">
        <title>The complete genome sequence of Maribacter sp. B1, isolated from deep-sea sediment.</title>
        <authorList>
            <person name="Wu Y.-H."/>
            <person name="Cheng H."/>
            <person name="Xu X.-W."/>
        </authorList>
    </citation>
    <scope>NUCLEOTIDE SEQUENCE [LARGE SCALE GENOMIC DNA]</scope>
    <source>
        <strain evidence="1 2">B1</strain>
    </source>
</reference>